<gene>
    <name evidence="6" type="ORF">G1G74_04165</name>
    <name evidence="5" type="ORF">RU46_07470</name>
</gene>
<reference evidence="6" key="1">
    <citation type="journal article" date="2018" name="Genome Biol.">
        <title>SKESA: strategic k-mer extension for scrupulous assemblies.</title>
        <authorList>
            <person name="Souvorov A."/>
            <person name="Agarwala R."/>
            <person name="Lipman D.J."/>
        </authorList>
    </citation>
    <scope>NUCLEOTIDE SEQUENCE</scope>
    <source>
        <strain evidence="6">Salmonella enterica subsp. enterica</strain>
    </source>
</reference>
<evidence type="ECO:0000256" key="1">
    <source>
        <dbReference type="ARBA" id="ARBA00010353"/>
    </source>
</evidence>
<reference evidence="6" key="3">
    <citation type="submission" date="2019-01" db="EMBL/GenBank/DDBJ databases">
        <authorList>
            <consortium name="NCBI Pathogen Detection Project"/>
        </authorList>
    </citation>
    <scope>NUCLEOTIDE SEQUENCE</scope>
    <source>
        <strain evidence="6">Salmonella enterica subsp. enterica</strain>
    </source>
</reference>
<keyword evidence="4" id="KW-0472">Membrane</keyword>
<keyword evidence="4" id="KW-0812">Transmembrane</keyword>
<evidence type="ECO:0000256" key="2">
    <source>
        <dbReference type="ARBA" id="ARBA00022649"/>
    </source>
</evidence>
<evidence type="ECO:0000313" key="6">
    <source>
        <dbReference type="EMBL" id="HAD2278678.1"/>
    </source>
</evidence>
<protein>
    <submittedName>
        <fullName evidence="5">Type I toxin-antitoxin system Ibs family toxin</fullName>
    </submittedName>
</protein>
<accession>A0A3V1IKY4</accession>
<evidence type="ECO:0000313" key="5">
    <source>
        <dbReference type="EMBL" id="ECS2350903.1"/>
    </source>
</evidence>
<evidence type="ECO:0000256" key="4">
    <source>
        <dbReference type="SAM" id="Phobius"/>
    </source>
</evidence>
<name>A0A3V1IKY4_SALET</name>
<sequence>MSVQSVMTSRPFCVGDPVTQNRREKALAPDRPLTNNRDVSKGLKRESPSRGRGFNKERVMMHQVIILIVLLLISFPAY</sequence>
<dbReference type="Pfam" id="PF13956">
    <property type="entry name" value="Ibs_toxin"/>
    <property type="match status" value="1"/>
</dbReference>
<keyword evidence="2" id="KW-1277">Toxin-antitoxin system</keyword>
<comment type="similarity">
    <text evidence="1">Belongs to the Ibs toxic protein family.</text>
</comment>
<feature type="region of interest" description="Disordered" evidence="3">
    <location>
        <begin position="1"/>
        <end position="54"/>
    </location>
</feature>
<dbReference type="EMBL" id="AAKIYB010000004">
    <property type="protein sequence ID" value="ECS2350903.1"/>
    <property type="molecule type" value="Genomic_DNA"/>
</dbReference>
<reference evidence="5" key="2">
    <citation type="submission" date="2018-08" db="EMBL/GenBank/DDBJ databases">
        <authorList>
            <consortium name="GenomeTrakr network: Whole genome sequencing for foodborne pathogen traceback"/>
        </authorList>
    </citation>
    <scope>NUCLEOTIDE SEQUENCE</scope>
    <source>
        <strain evidence="5">CFSAN025702</strain>
    </source>
</reference>
<dbReference type="EMBL" id="DAAOBA010000003">
    <property type="protein sequence ID" value="HAD2278678.1"/>
    <property type="molecule type" value="Genomic_DNA"/>
</dbReference>
<dbReference type="AlphaFoldDB" id="A0A3V1IKY4"/>
<feature type="transmembrane region" description="Helical" evidence="4">
    <location>
        <begin position="59"/>
        <end position="77"/>
    </location>
</feature>
<proteinExistence type="inferred from homology"/>
<evidence type="ECO:0000256" key="3">
    <source>
        <dbReference type="SAM" id="MobiDB-lite"/>
    </source>
</evidence>
<comment type="caution">
    <text evidence="5">The sequence shown here is derived from an EMBL/GenBank/DDBJ whole genome shotgun (WGS) entry which is preliminary data.</text>
</comment>
<keyword evidence="4" id="KW-1133">Transmembrane helix</keyword>
<dbReference type="InterPro" id="IPR025881">
    <property type="entry name" value="Toxin_Ibs"/>
</dbReference>
<feature type="compositionally biased region" description="Basic and acidic residues" evidence="3">
    <location>
        <begin position="38"/>
        <end position="54"/>
    </location>
</feature>
<organism evidence="5">
    <name type="scientific">Salmonella enterica I</name>
    <dbReference type="NCBI Taxonomy" id="59201"/>
    <lineage>
        <taxon>Bacteria</taxon>
        <taxon>Pseudomonadati</taxon>
        <taxon>Pseudomonadota</taxon>
        <taxon>Gammaproteobacteria</taxon>
        <taxon>Enterobacterales</taxon>
        <taxon>Enterobacteriaceae</taxon>
        <taxon>Salmonella</taxon>
    </lineage>
</organism>